<feature type="compositionally biased region" description="Polar residues" evidence="1">
    <location>
        <begin position="103"/>
        <end position="119"/>
    </location>
</feature>
<keyword evidence="2" id="KW-0645">Protease</keyword>
<dbReference type="GO" id="GO:0008233">
    <property type="term" value="F:peptidase activity"/>
    <property type="evidence" value="ECO:0007669"/>
    <property type="project" value="UniProtKB-KW"/>
</dbReference>
<protein>
    <submittedName>
        <fullName evidence="2">Alkaline protease 1-like protein 3</fullName>
    </submittedName>
</protein>
<dbReference type="GO" id="GO:0006508">
    <property type="term" value="P:proteolysis"/>
    <property type="evidence" value="ECO:0007669"/>
    <property type="project" value="UniProtKB-KW"/>
</dbReference>
<feature type="region of interest" description="Disordered" evidence="1">
    <location>
        <begin position="103"/>
        <end position="135"/>
    </location>
</feature>
<feature type="compositionally biased region" description="Basic residues" evidence="1">
    <location>
        <begin position="125"/>
        <end position="135"/>
    </location>
</feature>
<keyword evidence="2" id="KW-0378">Hydrolase</keyword>
<dbReference type="EMBL" id="WIGN01000473">
    <property type="protein sequence ID" value="KAF6791677.1"/>
    <property type="molecule type" value="Genomic_DNA"/>
</dbReference>
<comment type="caution">
    <text evidence="2">The sequence shown here is derived from an EMBL/GenBank/DDBJ whole genome shotgun (WGS) entry which is preliminary data.</text>
</comment>
<feature type="region of interest" description="Disordered" evidence="1">
    <location>
        <begin position="1"/>
        <end position="27"/>
    </location>
</feature>
<evidence type="ECO:0000256" key="1">
    <source>
        <dbReference type="SAM" id="MobiDB-lite"/>
    </source>
</evidence>
<accession>A0A8H6MJ75</accession>
<dbReference type="Proteomes" id="UP000652219">
    <property type="component" value="Unassembled WGS sequence"/>
</dbReference>
<sequence>MEGTRRKYPAHVATRRPDPSPGRETPLAQRTMFPYLLRNQKPLQARTSVGGKFIVTLESDISSRDLDSHLTWVDAVHKYSLGRRDRQANTAGVDEKYKTSKLNDYSDQFDGTTRSQHSSLECFAPRHRPPFRPVG</sequence>
<reference evidence="2 3" key="1">
    <citation type="journal article" date="2020" name="Phytopathology">
        <title>Genome Sequence Resources of Colletotrichum truncatum, C. plurivorum, C. musicola, and C. sojae: Four Species Pathogenic to Soybean (Glycine max).</title>
        <authorList>
            <person name="Rogerio F."/>
            <person name="Boufleur T.R."/>
            <person name="Ciampi-Guillardi M."/>
            <person name="Sukno S.A."/>
            <person name="Thon M.R."/>
            <person name="Massola Junior N.S."/>
            <person name="Baroncelli R."/>
        </authorList>
    </citation>
    <scope>NUCLEOTIDE SEQUENCE [LARGE SCALE GENOMIC DNA]</scope>
    <source>
        <strain evidence="2 3">LFN0009</strain>
    </source>
</reference>
<evidence type="ECO:0000313" key="3">
    <source>
        <dbReference type="Proteomes" id="UP000652219"/>
    </source>
</evidence>
<name>A0A8H6MJ75_9PEZI</name>
<dbReference type="AlphaFoldDB" id="A0A8H6MJ75"/>
<keyword evidence="3" id="KW-1185">Reference proteome</keyword>
<proteinExistence type="predicted"/>
<organism evidence="2 3">
    <name type="scientific">Colletotrichum sojae</name>
    <dbReference type="NCBI Taxonomy" id="2175907"/>
    <lineage>
        <taxon>Eukaryota</taxon>
        <taxon>Fungi</taxon>
        <taxon>Dikarya</taxon>
        <taxon>Ascomycota</taxon>
        <taxon>Pezizomycotina</taxon>
        <taxon>Sordariomycetes</taxon>
        <taxon>Hypocreomycetidae</taxon>
        <taxon>Glomerellales</taxon>
        <taxon>Glomerellaceae</taxon>
        <taxon>Colletotrichum</taxon>
        <taxon>Colletotrichum orchidearum species complex</taxon>
    </lineage>
</organism>
<evidence type="ECO:0000313" key="2">
    <source>
        <dbReference type="EMBL" id="KAF6791677.1"/>
    </source>
</evidence>
<gene>
    <name evidence="2" type="ORF">CSOJ01_14317</name>
</gene>